<dbReference type="PANTHER" id="PTHR33928">
    <property type="entry name" value="POLYGALACTURONASE QRT3"/>
    <property type="match status" value="1"/>
</dbReference>
<evidence type="ECO:0000313" key="3">
    <source>
        <dbReference type="EMBL" id="KAF2756893.1"/>
    </source>
</evidence>
<proteinExistence type="predicted"/>
<feature type="domain" description="Rhamnogalacturonase A/B/Epimerase-like pectate lyase" evidence="2">
    <location>
        <begin position="427"/>
        <end position="538"/>
    </location>
</feature>
<dbReference type="Gene3D" id="2.160.20.10">
    <property type="entry name" value="Single-stranded right-handed beta-helix, Pectin lyase-like"/>
    <property type="match status" value="2"/>
</dbReference>
<dbReference type="InterPro" id="IPR039279">
    <property type="entry name" value="QRT3-like"/>
</dbReference>
<dbReference type="FunFam" id="2.160.20.10:FF:000023">
    <property type="entry name" value="Exo-beta-1,3-glucanase Exg0"/>
    <property type="match status" value="1"/>
</dbReference>
<evidence type="ECO:0000259" key="2">
    <source>
        <dbReference type="Pfam" id="PF12708"/>
    </source>
</evidence>
<keyword evidence="4" id="KW-1185">Reference proteome</keyword>
<keyword evidence="1" id="KW-0732">Signal</keyword>
<feature type="chain" id="PRO_5025357356" evidence="1">
    <location>
        <begin position="27"/>
        <end position="797"/>
    </location>
</feature>
<dbReference type="SUPFAM" id="SSF51126">
    <property type="entry name" value="Pectin lyase-like"/>
    <property type="match status" value="2"/>
</dbReference>
<reference evidence="3" key="1">
    <citation type="journal article" date="2020" name="Stud. Mycol.">
        <title>101 Dothideomycetes genomes: a test case for predicting lifestyles and emergence of pathogens.</title>
        <authorList>
            <person name="Haridas S."/>
            <person name="Albert R."/>
            <person name="Binder M."/>
            <person name="Bloem J."/>
            <person name="Labutti K."/>
            <person name="Salamov A."/>
            <person name="Andreopoulos B."/>
            <person name="Baker S."/>
            <person name="Barry K."/>
            <person name="Bills G."/>
            <person name="Bluhm B."/>
            <person name="Cannon C."/>
            <person name="Castanera R."/>
            <person name="Culley D."/>
            <person name="Daum C."/>
            <person name="Ezra D."/>
            <person name="Gonzalez J."/>
            <person name="Henrissat B."/>
            <person name="Kuo A."/>
            <person name="Liang C."/>
            <person name="Lipzen A."/>
            <person name="Lutzoni F."/>
            <person name="Magnuson J."/>
            <person name="Mondo S."/>
            <person name="Nolan M."/>
            <person name="Ohm R."/>
            <person name="Pangilinan J."/>
            <person name="Park H.-J."/>
            <person name="Ramirez L."/>
            <person name="Alfaro M."/>
            <person name="Sun H."/>
            <person name="Tritt A."/>
            <person name="Yoshinaga Y."/>
            <person name="Zwiers L.-H."/>
            <person name="Turgeon B."/>
            <person name="Goodwin S."/>
            <person name="Spatafora J."/>
            <person name="Crous P."/>
            <person name="Grigoriev I."/>
        </authorList>
    </citation>
    <scope>NUCLEOTIDE SEQUENCE</scope>
    <source>
        <strain evidence="3">CBS 121739</strain>
    </source>
</reference>
<sequence length="797" mass="85516">MVAFASCALYALNALMFLSANNPVVATPVPQTAETAKSAWWLANIARNGAPAFGTDQGYKVFRNVMDYGAKGDGITDDAAAINRAISEAIPGQERCGLGCDSRTTQPAIIYFPSGTYLVSKSLKQHYYTQMIGEITSLPVLKATPDFNDMAIIDADPYEPDGANWFTNQNNFFRQVRNFVIDTTAQPPNIGAGIHWQVAQATSLQNIRFEMVKGGDNNAQKGIFMDNGSGGFMTDLTFNGGAYGAFLGSQQFTVRNATFNDCKTAIFMNWNWLWSFHGLTINGADIGIDMANGSPSLTGSGVNQTVGSVLVLDSTINAKIGVNSSFSEDSAPTTGGTLILNNVDMTNTPIAVQGASQEQVLAGSAKIDSWAQGQQYVDMSPGNRIQDTTPAPSKPAELLKDGKIFTRSKPQYETVPVDKFVSIKTVAKGDGKSDDTQAIQKALNDLADDQILYVDHGAYLISDTITIPSNKATRIVGELWPMLLVTGEKFADASKLVPAIKVGANAGDSGSLEMSDMIIGTQGPAPGATLMQWNLASEQGASGLWDVHWRVGGYAGSNLQLDKCLKSNTTAWTADSVRPDCQGAGLLFHGAKGAANYYLENTWFWVSDHELDSAPFSQIDIFNGRGVLIESEGASWWWGTASEHNVLYNYQLSAAKNVFMSAIQTETPYFQGNPDATVPFAVQSAINDPDFATSCKDDTPGCKKAWGLRVRDSSDVLLFGGGLYSFFENYGQTCVPGNDCQLNMVSLEGTQSNVHLFGLSTKASVNMVTVDGVGAALDKDNRSNFCATLARFSASTK</sequence>
<accession>A0A6A6W2S4</accession>
<dbReference type="Pfam" id="PF12708">
    <property type="entry name" value="Pect-lyase_RHGA_epim"/>
    <property type="match status" value="2"/>
</dbReference>
<organism evidence="3 4">
    <name type="scientific">Pseudovirgaria hyperparasitica</name>
    <dbReference type="NCBI Taxonomy" id="470096"/>
    <lineage>
        <taxon>Eukaryota</taxon>
        <taxon>Fungi</taxon>
        <taxon>Dikarya</taxon>
        <taxon>Ascomycota</taxon>
        <taxon>Pezizomycotina</taxon>
        <taxon>Dothideomycetes</taxon>
        <taxon>Dothideomycetes incertae sedis</taxon>
        <taxon>Acrospermales</taxon>
        <taxon>Acrospermaceae</taxon>
        <taxon>Pseudovirgaria</taxon>
    </lineage>
</organism>
<gene>
    <name evidence="3" type="ORF">EJ05DRAFT_46715</name>
</gene>
<dbReference type="GO" id="GO:0004650">
    <property type="term" value="F:polygalacturonase activity"/>
    <property type="evidence" value="ECO:0007669"/>
    <property type="project" value="InterPro"/>
</dbReference>
<dbReference type="InterPro" id="IPR012334">
    <property type="entry name" value="Pectin_lyas_fold"/>
</dbReference>
<dbReference type="GeneID" id="54483886"/>
<dbReference type="AlphaFoldDB" id="A0A6A6W2S4"/>
<evidence type="ECO:0000256" key="1">
    <source>
        <dbReference type="SAM" id="SignalP"/>
    </source>
</evidence>
<dbReference type="RefSeq" id="XP_033599344.1">
    <property type="nucleotide sequence ID" value="XM_033742832.1"/>
</dbReference>
<dbReference type="InterPro" id="IPR024535">
    <property type="entry name" value="RHGA/B-epi-like_pectate_lyase"/>
</dbReference>
<feature type="domain" description="Rhamnogalacturonase A/B/Epimerase-like pectate lyase" evidence="2">
    <location>
        <begin position="62"/>
        <end position="289"/>
    </location>
</feature>
<dbReference type="InterPro" id="IPR011050">
    <property type="entry name" value="Pectin_lyase_fold/virulence"/>
</dbReference>
<dbReference type="PANTHER" id="PTHR33928:SF2">
    <property type="entry name" value="PECTATE LYASE SUPERFAMILY PROTEIN DOMAIN-CONTAINING PROTEIN-RELATED"/>
    <property type="match status" value="1"/>
</dbReference>
<dbReference type="CDD" id="cd23668">
    <property type="entry name" value="GH55_beta13glucanase-like"/>
    <property type="match status" value="1"/>
</dbReference>
<dbReference type="Proteomes" id="UP000799437">
    <property type="component" value="Unassembled WGS sequence"/>
</dbReference>
<feature type="signal peptide" evidence="1">
    <location>
        <begin position="1"/>
        <end position="26"/>
    </location>
</feature>
<dbReference type="OrthoDB" id="1046782at2759"/>
<name>A0A6A6W2S4_9PEZI</name>
<dbReference type="EMBL" id="ML996574">
    <property type="protein sequence ID" value="KAF2756893.1"/>
    <property type="molecule type" value="Genomic_DNA"/>
</dbReference>
<protein>
    <submittedName>
        <fullName evidence="3">Glucan 1,3-beta-glucosidase</fullName>
    </submittedName>
</protein>
<evidence type="ECO:0000313" key="4">
    <source>
        <dbReference type="Proteomes" id="UP000799437"/>
    </source>
</evidence>